<reference evidence="2 3" key="1">
    <citation type="journal article" date="2017" name="Mol. Biol. Evol.">
        <title>The 4-celled Tetrabaena socialis nuclear genome reveals the essential components for genetic control of cell number at the origin of multicellularity in the volvocine lineage.</title>
        <authorList>
            <person name="Featherston J."/>
            <person name="Arakaki Y."/>
            <person name="Hanschen E.R."/>
            <person name="Ferris P.J."/>
            <person name="Michod R.E."/>
            <person name="Olson B.J.S.C."/>
            <person name="Nozaki H."/>
            <person name="Durand P.M."/>
        </authorList>
    </citation>
    <scope>NUCLEOTIDE SEQUENCE [LARGE SCALE GENOMIC DNA]</scope>
    <source>
        <strain evidence="2 3">NIES-571</strain>
    </source>
</reference>
<evidence type="ECO:0000313" key="2">
    <source>
        <dbReference type="EMBL" id="PNG98988.1"/>
    </source>
</evidence>
<dbReference type="Proteomes" id="UP000236333">
    <property type="component" value="Unassembled WGS sequence"/>
</dbReference>
<dbReference type="Pfam" id="PF23726">
    <property type="entry name" value="Beta-prop_RSE1_2nd"/>
    <property type="match status" value="1"/>
</dbReference>
<organism evidence="2 3">
    <name type="scientific">Tetrabaena socialis</name>
    <dbReference type="NCBI Taxonomy" id="47790"/>
    <lineage>
        <taxon>Eukaryota</taxon>
        <taxon>Viridiplantae</taxon>
        <taxon>Chlorophyta</taxon>
        <taxon>core chlorophytes</taxon>
        <taxon>Chlorophyceae</taxon>
        <taxon>CS clade</taxon>
        <taxon>Chlamydomonadales</taxon>
        <taxon>Tetrabaenaceae</taxon>
        <taxon>Tetrabaena</taxon>
    </lineage>
</organism>
<protein>
    <submittedName>
        <fullName evidence="2">Splicing factor 3B subunit 3</fullName>
    </submittedName>
</protein>
<accession>A0A2J7ZFF1</accession>
<proteinExistence type="predicted"/>
<comment type="caution">
    <text evidence="2">The sequence shown here is derived from an EMBL/GenBank/DDBJ whole genome shotgun (WGS) entry which is preliminary data.</text>
</comment>
<dbReference type="InterPro" id="IPR015943">
    <property type="entry name" value="WD40/YVTN_repeat-like_dom_sf"/>
</dbReference>
<keyword evidence="3" id="KW-1185">Reference proteome</keyword>
<gene>
    <name evidence="2" type="ORF">TSOC_015241</name>
</gene>
<feature type="non-terminal residue" evidence="2">
    <location>
        <position position="70"/>
    </location>
</feature>
<dbReference type="Gene3D" id="2.130.10.10">
    <property type="entry name" value="YVTN repeat-like/Quinoprotein amine dehydrogenase"/>
    <property type="match status" value="1"/>
</dbReference>
<dbReference type="AlphaFoldDB" id="A0A2J7ZFF1"/>
<evidence type="ECO:0000259" key="1">
    <source>
        <dbReference type="Pfam" id="PF23726"/>
    </source>
</evidence>
<sequence length="70" mass="7872">VFSIGEEVKETNESGFLGTVPTLHTQLLADNSMLQVYPGGLRHIRPDRRINEWKVPGRRNIKAAASNEKQ</sequence>
<name>A0A2J7ZFF1_9CHLO</name>
<evidence type="ECO:0000313" key="3">
    <source>
        <dbReference type="Proteomes" id="UP000236333"/>
    </source>
</evidence>
<dbReference type="EMBL" id="PGGS01004599">
    <property type="protein sequence ID" value="PNG98988.1"/>
    <property type="molecule type" value="Genomic_DNA"/>
</dbReference>
<dbReference type="OrthoDB" id="1707894at2759"/>
<dbReference type="InterPro" id="IPR058543">
    <property type="entry name" value="Beta-prop_RSE1/DDB1/CPSF1_2nd"/>
</dbReference>
<feature type="domain" description="RSE1/DDB1/CPSF1 second beta-propeller" evidence="1">
    <location>
        <begin position="1"/>
        <end position="70"/>
    </location>
</feature>
<feature type="non-terminal residue" evidence="2">
    <location>
        <position position="1"/>
    </location>
</feature>